<organism evidence="1 2">
    <name type="scientific">Phaeoacremonium minimum (strain UCR-PA7)</name>
    <name type="common">Esca disease fungus</name>
    <name type="synonym">Togninia minima</name>
    <dbReference type="NCBI Taxonomy" id="1286976"/>
    <lineage>
        <taxon>Eukaryota</taxon>
        <taxon>Fungi</taxon>
        <taxon>Dikarya</taxon>
        <taxon>Ascomycota</taxon>
        <taxon>Pezizomycotina</taxon>
        <taxon>Sordariomycetes</taxon>
        <taxon>Sordariomycetidae</taxon>
        <taxon>Togniniales</taxon>
        <taxon>Togniniaceae</taxon>
        <taxon>Phaeoacremonium</taxon>
    </lineage>
</organism>
<dbReference type="PANTHER" id="PTHR28152:SF1">
    <property type="entry name" value="HYDROXYACYL-THIOESTER DEHYDRATASE TYPE 2, MITOCHONDRIAL"/>
    <property type="match status" value="1"/>
</dbReference>
<evidence type="ECO:0000313" key="2">
    <source>
        <dbReference type="Proteomes" id="UP000014074"/>
    </source>
</evidence>
<dbReference type="GO" id="GO:0019171">
    <property type="term" value="F:(3R)-hydroxyacyl-[acyl-carrier-protein] dehydratase activity"/>
    <property type="evidence" value="ECO:0007669"/>
    <property type="project" value="TreeGrafter"/>
</dbReference>
<accession>R8BTW7</accession>
<protein>
    <submittedName>
        <fullName evidence="1">Putative hydroxyacyl-thioester dehydratase-like protein</fullName>
    </submittedName>
</protein>
<proteinExistence type="predicted"/>
<dbReference type="Gene3D" id="3.10.129.10">
    <property type="entry name" value="Hotdog Thioesterase"/>
    <property type="match status" value="1"/>
</dbReference>
<dbReference type="RefSeq" id="XP_007912464.1">
    <property type="nucleotide sequence ID" value="XM_007914273.1"/>
</dbReference>
<dbReference type="InterPro" id="IPR052741">
    <property type="entry name" value="Mitochondrial_HTD2"/>
</dbReference>
<dbReference type="EMBL" id="KB932897">
    <property type="protein sequence ID" value="EOO02806.1"/>
    <property type="molecule type" value="Genomic_DNA"/>
</dbReference>
<dbReference type="SUPFAM" id="SSF54637">
    <property type="entry name" value="Thioesterase/thiol ester dehydrase-isomerase"/>
    <property type="match status" value="1"/>
</dbReference>
<evidence type="ECO:0000313" key="1">
    <source>
        <dbReference type="EMBL" id="EOO02806.1"/>
    </source>
</evidence>
<dbReference type="OrthoDB" id="3257538at2759"/>
<keyword evidence="2" id="KW-1185">Reference proteome</keyword>
<dbReference type="AlphaFoldDB" id="R8BTW7"/>
<reference evidence="2" key="1">
    <citation type="journal article" date="2013" name="Genome Announc.">
        <title>Draft genome sequence of the ascomycete Phaeoacremonium aleophilum strain UCR-PA7, a causal agent of the esca disease complex in grapevines.</title>
        <authorList>
            <person name="Blanco-Ulate B."/>
            <person name="Rolshausen P."/>
            <person name="Cantu D."/>
        </authorList>
    </citation>
    <scope>NUCLEOTIDE SEQUENCE [LARGE SCALE GENOMIC DNA]</scope>
    <source>
        <strain evidence="2">UCR-PA7</strain>
    </source>
</reference>
<dbReference type="HOGENOM" id="CLU_028690_1_0_1"/>
<dbReference type="GeneID" id="19321868"/>
<gene>
    <name evidence="1" type="ORF">UCRPA7_1694</name>
</gene>
<dbReference type="PANTHER" id="PTHR28152">
    <property type="entry name" value="HYDROXYACYL-THIOESTER DEHYDRATASE TYPE 2, MITOCHONDRIAL"/>
    <property type="match status" value="1"/>
</dbReference>
<dbReference type="eggNOG" id="ENOG502S5QU">
    <property type="taxonomic scope" value="Eukaryota"/>
</dbReference>
<dbReference type="GO" id="GO:0005739">
    <property type="term" value="C:mitochondrion"/>
    <property type="evidence" value="ECO:0007669"/>
    <property type="project" value="TreeGrafter"/>
</dbReference>
<dbReference type="KEGG" id="tmn:UCRPA7_1694"/>
<dbReference type="InterPro" id="IPR029069">
    <property type="entry name" value="HotDog_dom_sf"/>
</dbReference>
<dbReference type="Proteomes" id="UP000014074">
    <property type="component" value="Unassembled WGS sequence"/>
</dbReference>
<name>R8BTW7_PHAM7</name>
<sequence length="286" mass="31583">MQDLTLPSTRTDVAVPMPQGHHLVYFPPQIPPSQLLPDGTDPDHSPGGAFVRRMWAGGSVRFADGWQEQLRLDGRRALCVESVGDVNITEGRAPGTEKIFVDVWRRYGSVGQEADARDIATVQSSPAIEEKRVLVFMRELVGNDGTTPQVKEPRIVTFPQKAEASVTLTPRHSLLFHFSALTFNAHRIHLDPQYTRDVEGHPNLLVHGPLSLTLLFAGLRAQLQGSESIKSIEYRNLAPLYAEQPLRICIAKRQKDAQADDASRKTWNVWAEGPNGSLAIKGVAST</sequence>